<accession>A0A8S9TR41</accession>
<dbReference type="EMBL" id="JAACNO010002837">
    <property type="protein sequence ID" value="KAF4130453.1"/>
    <property type="molecule type" value="Genomic_DNA"/>
</dbReference>
<sequence length="70" mass="7813">MHTKRQPLKLQSSTDVYVHIARSGLLANIWTLGGFAVHIFGMDYIIKAASASDSMYYVHLTNTPSDLDDE</sequence>
<evidence type="ECO:0000313" key="1">
    <source>
        <dbReference type="EMBL" id="KAF4130453.1"/>
    </source>
</evidence>
<comment type="caution">
    <text evidence="1">The sequence shown here is derived from an EMBL/GenBank/DDBJ whole genome shotgun (WGS) entry which is preliminary data.</text>
</comment>
<evidence type="ECO:0000313" key="2">
    <source>
        <dbReference type="Proteomes" id="UP000704712"/>
    </source>
</evidence>
<gene>
    <name evidence="1" type="ORF">GN958_ATG20347</name>
</gene>
<proteinExistence type="predicted"/>
<name>A0A8S9TR41_PHYIN</name>
<dbReference type="AlphaFoldDB" id="A0A8S9TR41"/>
<dbReference type="Proteomes" id="UP000704712">
    <property type="component" value="Unassembled WGS sequence"/>
</dbReference>
<reference evidence="1" key="1">
    <citation type="submission" date="2020-03" db="EMBL/GenBank/DDBJ databases">
        <title>Hybrid Assembly of Korean Phytophthora infestans isolates.</title>
        <authorList>
            <person name="Prokchorchik M."/>
            <person name="Lee Y."/>
            <person name="Seo J."/>
            <person name="Cho J.-H."/>
            <person name="Park Y.-E."/>
            <person name="Jang D.-C."/>
            <person name="Im J.-S."/>
            <person name="Choi J.-G."/>
            <person name="Park H.-J."/>
            <person name="Lee G.-B."/>
            <person name="Lee Y.-G."/>
            <person name="Hong S.-Y."/>
            <person name="Cho K."/>
            <person name="Sohn K.H."/>
        </authorList>
    </citation>
    <scope>NUCLEOTIDE SEQUENCE</scope>
    <source>
        <strain evidence="1">KR_2_A2</strain>
    </source>
</reference>
<organism evidence="1 2">
    <name type="scientific">Phytophthora infestans</name>
    <name type="common">Potato late blight agent</name>
    <name type="synonym">Botrytis infestans</name>
    <dbReference type="NCBI Taxonomy" id="4787"/>
    <lineage>
        <taxon>Eukaryota</taxon>
        <taxon>Sar</taxon>
        <taxon>Stramenopiles</taxon>
        <taxon>Oomycota</taxon>
        <taxon>Peronosporomycetes</taxon>
        <taxon>Peronosporales</taxon>
        <taxon>Peronosporaceae</taxon>
        <taxon>Phytophthora</taxon>
    </lineage>
</organism>
<protein>
    <submittedName>
        <fullName evidence="1">Uncharacterized protein</fullName>
    </submittedName>
</protein>